<dbReference type="PANTHER" id="PTHR23507">
    <property type="entry name" value="ZGC:174356"/>
    <property type="match status" value="1"/>
</dbReference>
<feature type="transmembrane region" description="Helical" evidence="6">
    <location>
        <begin position="638"/>
        <end position="659"/>
    </location>
</feature>
<evidence type="ECO:0000256" key="4">
    <source>
        <dbReference type="ARBA" id="ARBA00023136"/>
    </source>
</evidence>
<feature type="region of interest" description="Disordered" evidence="5">
    <location>
        <begin position="349"/>
        <end position="371"/>
    </location>
</feature>
<feature type="compositionally biased region" description="Low complexity" evidence="5">
    <location>
        <begin position="350"/>
        <end position="364"/>
    </location>
</feature>
<dbReference type="EMBL" id="MU858172">
    <property type="protein sequence ID" value="KAK4210526.1"/>
    <property type="molecule type" value="Genomic_DNA"/>
</dbReference>
<feature type="transmembrane region" description="Helical" evidence="6">
    <location>
        <begin position="435"/>
        <end position="461"/>
    </location>
</feature>
<gene>
    <name evidence="7" type="ORF">QBC37DRAFT_30360</name>
</gene>
<evidence type="ECO:0000256" key="1">
    <source>
        <dbReference type="ARBA" id="ARBA00004141"/>
    </source>
</evidence>
<dbReference type="GO" id="GO:0022857">
    <property type="term" value="F:transmembrane transporter activity"/>
    <property type="evidence" value="ECO:0007669"/>
    <property type="project" value="TreeGrafter"/>
</dbReference>
<feature type="transmembrane region" description="Helical" evidence="6">
    <location>
        <begin position="235"/>
        <end position="261"/>
    </location>
</feature>
<dbReference type="AlphaFoldDB" id="A0AAN6Y380"/>
<feature type="region of interest" description="Disordered" evidence="5">
    <location>
        <begin position="26"/>
        <end position="80"/>
    </location>
</feature>
<organism evidence="7 8">
    <name type="scientific">Rhypophila decipiens</name>
    <dbReference type="NCBI Taxonomy" id="261697"/>
    <lineage>
        <taxon>Eukaryota</taxon>
        <taxon>Fungi</taxon>
        <taxon>Dikarya</taxon>
        <taxon>Ascomycota</taxon>
        <taxon>Pezizomycotina</taxon>
        <taxon>Sordariomycetes</taxon>
        <taxon>Sordariomycetidae</taxon>
        <taxon>Sordariales</taxon>
        <taxon>Naviculisporaceae</taxon>
        <taxon>Rhypophila</taxon>
    </lineage>
</organism>
<dbReference type="PANTHER" id="PTHR23507:SF8">
    <property type="entry name" value="MFS GENERAL SUBSTRATE TRANSPORTER"/>
    <property type="match status" value="1"/>
</dbReference>
<feature type="region of interest" description="Disordered" evidence="5">
    <location>
        <begin position="562"/>
        <end position="601"/>
    </location>
</feature>
<keyword evidence="2 6" id="KW-0812">Transmembrane</keyword>
<feature type="transmembrane region" description="Helical" evidence="6">
    <location>
        <begin position="268"/>
        <end position="288"/>
    </location>
</feature>
<feature type="transmembrane region" description="Helical" evidence="6">
    <location>
        <begin position="535"/>
        <end position="552"/>
    </location>
</feature>
<evidence type="ECO:0000256" key="2">
    <source>
        <dbReference type="ARBA" id="ARBA00022692"/>
    </source>
</evidence>
<dbReference type="InterPro" id="IPR036259">
    <property type="entry name" value="MFS_trans_sf"/>
</dbReference>
<keyword evidence="3 6" id="KW-1133">Transmembrane helix</keyword>
<evidence type="ECO:0000256" key="3">
    <source>
        <dbReference type="ARBA" id="ARBA00022989"/>
    </source>
</evidence>
<keyword evidence="8" id="KW-1185">Reference proteome</keyword>
<evidence type="ECO:0000313" key="8">
    <source>
        <dbReference type="Proteomes" id="UP001301769"/>
    </source>
</evidence>
<evidence type="ECO:0000313" key="7">
    <source>
        <dbReference type="EMBL" id="KAK4210526.1"/>
    </source>
</evidence>
<proteinExistence type="predicted"/>
<dbReference type="SUPFAM" id="SSF103473">
    <property type="entry name" value="MFS general substrate transporter"/>
    <property type="match status" value="1"/>
</dbReference>
<comment type="caution">
    <text evidence="7">The sequence shown here is derived from an EMBL/GenBank/DDBJ whole genome shotgun (WGS) entry which is preliminary data.</text>
</comment>
<reference evidence="7" key="1">
    <citation type="journal article" date="2023" name="Mol. Phylogenet. Evol.">
        <title>Genome-scale phylogeny and comparative genomics of the fungal order Sordariales.</title>
        <authorList>
            <person name="Hensen N."/>
            <person name="Bonometti L."/>
            <person name="Westerberg I."/>
            <person name="Brannstrom I.O."/>
            <person name="Guillou S."/>
            <person name="Cros-Aarteil S."/>
            <person name="Calhoun S."/>
            <person name="Haridas S."/>
            <person name="Kuo A."/>
            <person name="Mondo S."/>
            <person name="Pangilinan J."/>
            <person name="Riley R."/>
            <person name="LaButti K."/>
            <person name="Andreopoulos B."/>
            <person name="Lipzen A."/>
            <person name="Chen C."/>
            <person name="Yan M."/>
            <person name="Daum C."/>
            <person name="Ng V."/>
            <person name="Clum A."/>
            <person name="Steindorff A."/>
            <person name="Ohm R.A."/>
            <person name="Martin F."/>
            <person name="Silar P."/>
            <person name="Natvig D.O."/>
            <person name="Lalanne C."/>
            <person name="Gautier V."/>
            <person name="Ament-Velasquez S.L."/>
            <person name="Kruys A."/>
            <person name="Hutchinson M.I."/>
            <person name="Powell A.J."/>
            <person name="Barry K."/>
            <person name="Miller A.N."/>
            <person name="Grigoriev I.V."/>
            <person name="Debuchy R."/>
            <person name="Gladieux P."/>
            <person name="Hiltunen Thoren M."/>
            <person name="Johannesson H."/>
        </authorList>
    </citation>
    <scope>NUCLEOTIDE SEQUENCE</scope>
    <source>
        <strain evidence="7">PSN293</strain>
    </source>
</reference>
<feature type="transmembrane region" description="Helical" evidence="6">
    <location>
        <begin position="183"/>
        <end position="200"/>
    </location>
</feature>
<dbReference type="GO" id="GO:0016020">
    <property type="term" value="C:membrane"/>
    <property type="evidence" value="ECO:0007669"/>
    <property type="project" value="UniProtKB-SubCell"/>
</dbReference>
<evidence type="ECO:0000256" key="5">
    <source>
        <dbReference type="SAM" id="MobiDB-lite"/>
    </source>
</evidence>
<feature type="transmembrane region" description="Helical" evidence="6">
    <location>
        <begin position="207"/>
        <end position="229"/>
    </location>
</feature>
<feature type="transmembrane region" description="Helical" evidence="6">
    <location>
        <begin position="300"/>
        <end position="321"/>
    </location>
</feature>
<feature type="transmembrane region" description="Helical" evidence="6">
    <location>
        <begin position="607"/>
        <end position="632"/>
    </location>
</feature>
<protein>
    <submittedName>
        <fullName evidence="7">Uncharacterized protein</fullName>
    </submittedName>
</protein>
<sequence length="664" mass="72592">MAGHGEDIRPTMMNDHSITITHDYEDDARHSDSAPLRRAGRNVSTGRRLHCSSSSLSSSPGPHSQSRPWHGRSRSSSSSCAPATAGNVNIRILFLLVALVSLAWSLYQLPLNRVIERRLCAEYYRNVVHDGASFMGTTVLTVRDDNDKTNSYGNDAYQEIPEEKCKVDEVQRGLGRIQGFMEAGWVAGDFFMTIPLIAVADRYGHGVVLLLNLVPRIILLGWTFAVGYFDGILPVNIIAVAPLFSVLGGDCVFNSIVYSLVSSSTDDVVLRATYFGQMNAISSIFAYQLGPALASASMSVLLWLPLWLSILLLVLAMPTVARLNLNSPGTRIPTVSKQRQSNELHLEEGSPLLSASSSSSQTLSKTKHSSSFPLDIPELIHAIRLRLFALAEIVTSYPLNFTLLLGGFFLTSLASSDTKLLTQYISKRYNWKFTSVGYLLSGKAVFNFFLLYFLIPALLRWREGGPRARRRQTETATTMDTEIQLFDGQSEELEDDKKENVQRTITHAHVCLVFSVLGAIAIGSSATIYFLVPSLLLYALGIALPMFTYSLLKAECMLPPSMPPQSRGGGRGRTPPGREDSSSAPSPVDDQDGEEEPPRNGASTAQIFSIVMLVKQSGMLVGAPLMASLWVYGLGVGGIGLGLPYFVSAACYAAVVFIFRRVRV</sequence>
<accession>A0AAN6Y380</accession>
<evidence type="ECO:0000256" key="6">
    <source>
        <dbReference type="SAM" id="Phobius"/>
    </source>
</evidence>
<keyword evidence="4 6" id="KW-0472">Membrane</keyword>
<comment type="subcellular location">
    <subcellularLocation>
        <location evidence="1">Membrane</location>
        <topology evidence="1">Multi-pass membrane protein</topology>
    </subcellularLocation>
</comment>
<feature type="transmembrane region" description="Helical" evidence="6">
    <location>
        <begin position="387"/>
        <end position="415"/>
    </location>
</feature>
<name>A0AAN6Y380_9PEZI</name>
<feature type="compositionally biased region" description="Low complexity" evidence="5">
    <location>
        <begin position="52"/>
        <end position="79"/>
    </location>
</feature>
<feature type="transmembrane region" description="Helical" evidence="6">
    <location>
        <begin position="507"/>
        <end position="529"/>
    </location>
</feature>
<reference evidence="7" key="2">
    <citation type="submission" date="2023-05" db="EMBL/GenBank/DDBJ databases">
        <authorList>
            <consortium name="Lawrence Berkeley National Laboratory"/>
            <person name="Steindorff A."/>
            <person name="Hensen N."/>
            <person name="Bonometti L."/>
            <person name="Westerberg I."/>
            <person name="Brannstrom I.O."/>
            <person name="Guillou S."/>
            <person name="Cros-Aarteil S."/>
            <person name="Calhoun S."/>
            <person name="Haridas S."/>
            <person name="Kuo A."/>
            <person name="Mondo S."/>
            <person name="Pangilinan J."/>
            <person name="Riley R."/>
            <person name="Labutti K."/>
            <person name="Andreopoulos B."/>
            <person name="Lipzen A."/>
            <person name="Chen C."/>
            <person name="Yanf M."/>
            <person name="Daum C."/>
            <person name="Ng V."/>
            <person name="Clum A."/>
            <person name="Ohm R."/>
            <person name="Martin F."/>
            <person name="Silar P."/>
            <person name="Natvig D."/>
            <person name="Lalanne C."/>
            <person name="Gautier V."/>
            <person name="Ament-Velasquez S.L."/>
            <person name="Kruys A."/>
            <person name="Hutchinson M.I."/>
            <person name="Powell A.J."/>
            <person name="Barry K."/>
            <person name="Miller A.N."/>
            <person name="Grigoriev I.V."/>
            <person name="Debuchy R."/>
            <person name="Gladieux P."/>
            <person name="Thoren M.H."/>
            <person name="Johannesson H."/>
        </authorList>
    </citation>
    <scope>NUCLEOTIDE SEQUENCE</scope>
    <source>
        <strain evidence="7">PSN293</strain>
    </source>
</reference>
<dbReference type="Proteomes" id="UP001301769">
    <property type="component" value="Unassembled WGS sequence"/>
</dbReference>